<accession>A0A1I3FKT0</accession>
<dbReference type="SUPFAM" id="SSF52738">
    <property type="entry name" value="Methylesterase CheB, C-terminal domain"/>
    <property type="match status" value="1"/>
</dbReference>
<name>A0A1I3FKT0_9RHOB</name>
<evidence type="ECO:0000256" key="8">
    <source>
        <dbReference type="SAM" id="MobiDB-lite"/>
    </source>
</evidence>
<dbReference type="PROSITE" id="PS50110">
    <property type="entry name" value="RESPONSE_REGULATORY"/>
    <property type="match status" value="1"/>
</dbReference>
<feature type="compositionally biased region" description="Pro residues" evidence="8">
    <location>
        <begin position="151"/>
        <end position="167"/>
    </location>
</feature>
<dbReference type="Pfam" id="PF00072">
    <property type="entry name" value="Response_reg"/>
    <property type="match status" value="1"/>
</dbReference>
<dbReference type="EC" id="3.1.1.61" evidence="5"/>
<evidence type="ECO:0000256" key="1">
    <source>
        <dbReference type="ARBA" id="ARBA00022490"/>
    </source>
</evidence>
<comment type="domain">
    <text evidence="5">Contains a C-terminal catalytic domain, and an N-terminal region which modulates catalytic activity.</text>
</comment>
<comment type="catalytic activity">
    <reaction evidence="5">
        <text>L-glutaminyl-[protein] + H2O = L-glutamyl-[protein] + NH4(+)</text>
        <dbReference type="Rhea" id="RHEA:16441"/>
        <dbReference type="Rhea" id="RHEA-COMP:10207"/>
        <dbReference type="Rhea" id="RHEA-COMP:10208"/>
        <dbReference type="ChEBI" id="CHEBI:15377"/>
        <dbReference type="ChEBI" id="CHEBI:28938"/>
        <dbReference type="ChEBI" id="CHEBI:29973"/>
        <dbReference type="ChEBI" id="CHEBI:30011"/>
        <dbReference type="EC" id="3.5.1.44"/>
    </reaction>
</comment>
<gene>
    <name evidence="5" type="primary">cheB</name>
    <name evidence="11" type="ORF">SAMN05216258_104350</name>
</gene>
<comment type="PTM">
    <text evidence="5">Phosphorylated by CheA. Phosphorylation of the N-terminal regulatory domain activates the methylesterase activity.</text>
</comment>
<evidence type="ECO:0000259" key="9">
    <source>
        <dbReference type="PROSITE" id="PS50110"/>
    </source>
</evidence>
<dbReference type="PANTHER" id="PTHR42872">
    <property type="entry name" value="PROTEIN-GLUTAMATE METHYLESTERASE/PROTEIN-GLUTAMINE GLUTAMINASE"/>
    <property type="match status" value="1"/>
</dbReference>
<evidence type="ECO:0000256" key="7">
    <source>
        <dbReference type="PROSITE-ProRule" id="PRU00169"/>
    </source>
</evidence>
<dbReference type="EMBL" id="FOQH01000004">
    <property type="protein sequence ID" value="SFI11835.1"/>
    <property type="molecule type" value="Genomic_DNA"/>
</dbReference>
<evidence type="ECO:0000256" key="6">
    <source>
        <dbReference type="PROSITE-ProRule" id="PRU00050"/>
    </source>
</evidence>
<dbReference type="Gene3D" id="3.40.50.2300">
    <property type="match status" value="1"/>
</dbReference>
<dbReference type="RefSeq" id="WP_092859636.1">
    <property type="nucleotide sequence ID" value="NZ_FOQH01000004.1"/>
</dbReference>
<dbReference type="OrthoDB" id="9793421at2"/>
<dbReference type="SMART" id="SM00448">
    <property type="entry name" value="REC"/>
    <property type="match status" value="1"/>
</dbReference>
<feature type="compositionally biased region" description="Pro residues" evidence="8">
    <location>
        <begin position="177"/>
        <end position="193"/>
    </location>
</feature>
<dbReference type="NCBIfam" id="NF001965">
    <property type="entry name" value="PRK00742.1"/>
    <property type="match status" value="1"/>
</dbReference>
<dbReference type="InterPro" id="IPR000673">
    <property type="entry name" value="Sig_transdc_resp-reg_Me-estase"/>
</dbReference>
<evidence type="ECO:0000256" key="2">
    <source>
        <dbReference type="ARBA" id="ARBA00022500"/>
    </source>
</evidence>
<dbReference type="PROSITE" id="PS50122">
    <property type="entry name" value="CHEB"/>
    <property type="match status" value="1"/>
</dbReference>
<feature type="active site" evidence="5 6">
    <location>
        <position position="330"/>
    </location>
</feature>
<protein>
    <recommendedName>
        <fullName evidence="5">Protein-glutamate methylesterase/protein-glutamine glutaminase</fullName>
        <ecNumber evidence="5">3.1.1.61</ecNumber>
        <ecNumber evidence="5">3.5.1.44</ecNumber>
    </recommendedName>
</protein>
<dbReference type="CDD" id="cd16432">
    <property type="entry name" value="CheB_Rec"/>
    <property type="match status" value="1"/>
</dbReference>
<dbReference type="AlphaFoldDB" id="A0A1I3FKT0"/>
<feature type="region of interest" description="Disordered" evidence="8">
    <location>
        <begin position="145"/>
        <end position="197"/>
    </location>
</feature>
<sequence>MTAPGLPPSRAPGARVRAVVVDDSRLMRGIIKAALEAEGDVETVGLAGNVAEGRRLIKETDPDVVTLDVEMPGMNGLEFLEKIMTLRPTPVVMVSTLTAAGADATLAALSIGAVDVVRKPNGPDPMGAFGRELRDKVRMAARAQVRRTGLRPPPAPAMRPAEPPPAQPRRIAAAPLDPVPPTPAPAASPPAEPSPGGWKRALIAIGSSTGGVGAIAELIEGLPPDLPPVVITQHMPEGYTARFARRLCEKYGRDVAEARDGEGLRAGMVRIAPGARHLEIQAASGRLATRLGGSETVSGHCPSVDVLFGSVARAAGPSAVGVILTGMGRDGAAGLRAMRGAGAATLGQSERTCVVYGMPRAARDLGAVEEEHDLDRLAARIVDFARTAPSRRAALGS</sequence>
<dbReference type="EC" id="3.5.1.44" evidence="5"/>
<evidence type="ECO:0000256" key="4">
    <source>
        <dbReference type="ARBA" id="ARBA00048267"/>
    </source>
</evidence>
<feature type="active site" evidence="5 6">
    <location>
        <position position="234"/>
    </location>
</feature>
<dbReference type="GO" id="GO:0008984">
    <property type="term" value="F:protein-glutamate methylesterase activity"/>
    <property type="evidence" value="ECO:0007669"/>
    <property type="project" value="UniProtKB-UniRule"/>
</dbReference>
<keyword evidence="3 5" id="KW-0378">Hydrolase</keyword>
<dbReference type="InterPro" id="IPR035909">
    <property type="entry name" value="CheB_C"/>
</dbReference>
<evidence type="ECO:0000259" key="10">
    <source>
        <dbReference type="PROSITE" id="PS50122"/>
    </source>
</evidence>
<dbReference type="GO" id="GO:0050568">
    <property type="term" value="F:protein-glutamine glutaminase activity"/>
    <property type="evidence" value="ECO:0007669"/>
    <property type="project" value="UniProtKB-UniRule"/>
</dbReference>
<feature type="domain" description="CheB-type methylesterase" evidence="10">
    <location>
        <begin position="193"/>
        <end position="388"/>
    </location>
</feature>
<dbReference type="SUPFAM" id="SSF52172">
    <property type="entry name" value="CheY-like"/>
    <property type="match status" value="1"/>
</dbReference>
<dbReference type="InterPro" id="IPR001789">
    <property type="entry name" value="Sig_transdc_resp-reg_receiver"/>
</dbReference>
<comment type="catalytic activity">
    <reaction evidence="4 5">
        <text>[protein]-L-glutamate 5-O-methyl ester + H2O = L-glutamyl-[protein] + methanol + H(+)</text>
        <dbReference type="Rhea" id="RHEA:23236"/>
        <dbReference type="Rhea" id="RHEA-COMP:10208"/>
        <dbReference type="Rhea" id="RHEA-COMP:10311"/>
        <dbReference type="ChEBI" id="CHEBI:15377"/>
        <dbReference type="ChEBI" id="CHEBI:15378"/>
        <dbReference type="ChEBI" id="CHEBI:17790"/>
        <dbReference type="ChEBI" id="CHEBI:29973"/>
        <dbReference type="ChEBI" id="CHEBI:82795"/>
        <dbReference type="EC" id="3.1.1.61"/>
    </reaction>
</comment>
<evidence type="ECO:0000256" key="5">
    <source>
        <dbReference type="HAMAP-Rule" id="MF_00099"/>
    </source>
</evidence>
<comment type="function">
    <text evidence="5">Involved in chemotaxis. Part of a chemotaxis signal transduction system that modulates chemotaxis in response to various stimuli. Catalyzes the demethylation of specific methylglutamate residues introduced into the chemoreceptors (methyl-accepting chemotaxis proteins or MCP) by CheR. Also mediates the irreversible deamidation of specific glutamine residues to glutamic acid.</text>
</comment>
<feature type="active site" evidence="5 6">
    <location>
        <position position="208"/>
    </location>
</feature>
<keyword evidence="2 5" id="KW-0145">Chemotaxis</keyword>
<comment type="similarity">
    <text evidence="5">Belongs to the CheB family.</text>
</comment>
<dbReference type="STRING" id="1114924.SAMN05216258_104350"/>
<keyword evidence="1 5" id="KW-0963">Cytoplasm</keyword>
<dbReference type="HAMAP" id="MF_00099">
    <property type="entry name" value="CheB_chemtxs"/>
    <property type="match status" value="1"/>
</dbReference>
<keyword evidence="12" id="KW-1185">Reference proteome</keyword>
<keyword evidence="5 7" id="KW-0597">Phosphoprotein</keyword>
<proteinExistence type="inferred from homology"/>
<dbReference type="Proteomes" id="UP000199377">
    <property type="component" value="Unassembled WGS sequence"/>
</dbReference>
<organism evidence="11 12">
    <name type="scientific">Albimonas pacifica</name>
    <dbReference type="NCBI Taxonomy" id="1114924"/>
    <lineage>
        <taxon>Bacteria</taxon>
        <taxon>Pseudomonadati</taxon>
        <taxon>Pseudomonadota</taxon>
        <taxon>Alphaproteobacteria</taxon>
        <taxon>Rhodobacterales</taxon>
        <taxon>Paracoccaceae</taxon>
        <taxon>Albimonas</taxon>
    </lineage>
</organism>
<dbReference type="Pfam" id="PF01339">
    <property type="entry name" value="CheB_methylest"/>
    <property type="match status" value="1"/>
</dbReference>
<feature type="domain" description="Response regulatory" evidence="9">
    <location>
        <begin position="17"/>
        <end position="134"/>
    </location>
</feature>
<dbReference type="PIRSF" id="PIRSF000876">
    <property type="entry name" value="RR_chemtxs_CheB"/>
    <property type="match status" value="1"/>
</dbReference>
<dbReference type="Gene3D" id="3.40.50.180">
    <property type="entry name" value="Methylesterase CheB, C-terminal domain"/>
    <property type="match status" value="1"/>
</dbReference>
<dbReference type="InterPro" id="IPR008248">
    <property type="entry name" value="CheB-like"/>
</dbReference>
<evidence type="ECO:0000256" key="3">
    <source>
        <dbReference type="ARBA" id="ARBA00022801"/>
    </source>
</evidence>
<evidence type="ECO:0000313" key="12">
    <source>
        <dbReference type="Proteomes" id="UP000199377"/>
    </source>
</evidence>
<dbReference type="GO" id="GO:0006935">
    <property type="term" value="P:chemotaxis"/>
    <property type="evidence" value="ECO:0007669"/>
    <property type="project" value="UniProtKB-UniRule"/>
</dbReference>
<dbReference type="CDD" id="cd17541">
    <property type="entry name" value="REC_CheB-like"/>
    <property type="match status" value="1"/>
</dbReference>
<dbReference type="GO" id="GO:0000156">
    <property type="term" value="F:phosphorelay response regulator activity"/>
    <property type="evidence" value="ECO:0007669"/>
    <property type="project" value="InterPro"/>
</dbReference>
<evidence type="ECO:0000313" key="11">
    <source>
        <dbReference type="EMBL" id="SFI11835.1"/>
    </source>
</evidence>
<comment type="subcellular location">
    <subcellularLocation>
        <location evidence="5">Cytoplasm</location>
    </subcellularLocation>
</comment>
<dbReference type="InterPro" id="IPR011006">
    <property type="entry name" value="CheY-like_superfamily"/>
</dbReference>
<dbReference type="GO" id="GO:0005737">
    <property type="term" value="C:cytoplasm"/>
    <property type="evidence" value="ECO:0007669"/>
    <property type="project" value="UniProtKB-SubCell"/>
</dbReference>
<feature type="modified residue" description="4-aspartylphosphate" evidence="5 7">
    <location>
        <position position="68"/>
    </location>
</feature>
<reference evidence="11 12" key="1">
    <citation type="submission" date="2016-10" db="EMBL/GenBank/DDBJ databases">
        <authorList>
            <person name="de Groot N.N."/>
        </authorList>
    </citation>
    <scope>NUCLEOTIDE SEQUENCE [LARGE SCALE GENOMIC DNA]</scope>
    <source>
        <strain evidence="11 12">CGMCC 1.11030</strain>
    </source>
</reference>
<dbReference type="PANTHER" id="PTHR42872:SF6">
    <property type="entry name" value="PROTEIN-GLUTAMATE METHYLESTERASE_PROTEIN-GLUTAMINE GLUTAMINASE"/>
    <property type="match status" value="1"/>
</dbReference>